<dbReference type="InterPro" id="IPR020806">
    <property type="entry name" value="PKS_PP-bd"/>
</dbReference>
<dbReference type="InterPro" id="IPR009081">
    <property type="entry name" value="PP-bd_ACP"/>
</dbReference>
<dbReference type="SUPFAM" id="SSF47336">
    <property type="entry name" value="ACP-like"/>
    <property type="match status" value="1"/>
</dbReference>
<dbReference type="InterPro" id="IPR036736">
    <property type="entry name" value="ACP-like_sf"/>
</dbReference>
<evidence type="ECO:0000313" key="5">
    <source>
        <dbReference type="Proteomes" id="UP001500305"/>
    </source>
</evidence>
<evidence type="ECO:0000259" key="3">
    <source>
        <dbReference type="PROSITE" id="PS50075"/>
    </source>
</evidence>
<accession>A0ABN3ERM2</accession>
<feature type="domain" description="Carrier" evidence="3">
    <location>
        <begin position="4"/>
        <end position="79"/>
    </location>
</feature>
<dbReference type="Gene3D" id="1.10.1200.10">
    <property type="entry name" value="ACP-like"/>
    <property type="match status" value="1"/>
</dbReference>
<keyword evidence="1" id="KW-0596">Phosphopantetheine</keyword>
<evidence type="ECO:0000256" key="2">
    <source>
        <dbReference type="ARBA" id="ARBA00022553"/>
    </source>
</evidence>
<comment type="caution">
    <text evidence="4">The sequence shown here is derived from an EMBL/GenBank/DDBJ whole genome shotgun (WGS) entry which is preliminary data.</text>
</comment>
<keyword evidence="5" id="KW-1185">Reference proteome</keyword>
<name>A0ABN3ERM2_9ACTN</name>
<dbReference type="Proteomes" id="UP001500305">
    <property type="component" value="Unassembled WGS sequence"/>
</dbReference>
<dbReference type="EMBL" id="BAAATR010000035">
    <property type="protein sequence ID" value="GAA2267699.1"/>
    <property type="molecule type" value="Genomic_DNA"/>
</dbReference>
<keyword evidence="2" id="KW-0597">Phosphoprotein</keyword>
<reference evidence="4 5" key="1">
    <citation type="journal article" date="2019" name="Int. J. Syst. Evol. Microbiol.">
        <title>The Global Catalogue of Microorganisms (GCM) 10K type strain sequencing project: providing services to taxonomists for standard genome sequencing and annotation.</title>
        <authorList>
            <consortium name="The Broad Institute Genomics Platform"/>
            <consortium name="The Broad Institute Genome Sequencing Center for Infectious Disease"/>
            <person name="Wu L."/>
            <person name="Ma J."/>
        </authorList>
    </citation>
    <scope>NUCLEOTIDE SEQUENCE [LARGE SCALE GENOMIC DNA]</scope>
    <source>
        <strain evidence="4 5">JCM 7356</strain>
    </source>
</reference>
<dbReference type="PROSITE" id="PS50075">
    <property type="entry name" value="CARRIER"/>
    <property type="match status" value="1"/>
</dbReference>
<dbReference type="SMART" id="SM00823">
    <property type="entry name" value="PKS_PP"/>
    <property type="match status" value="1"/>
</dbReference>
<organism evidence="4 5">
    <name type="scientific">Kitasatospora cystarginea</name>
    <dbReference type="NCBI Taxonomy" id="58350"/>
    <lineage>
        <taxon>Bacteria</taxon>
        <taxon>Bacillati</taxon>
        <taxon>Actinomycetota</taxon>
        <taxon>Actinomycetes</taxon>
        <taxon>Kitasatosporales</taxon>
        <taxon>Streptomycetaceae</taxon>
        <taxon>Kitasatospora</taxon>
    </lineage>
</organism>
<dbReference type="RefSeq" id="WP_344639761.1">
    <property type="nucleotide sequence ID" value="NZ_BAAATR010000035.1"/>
</dbReference>
<sequence length="80" mass="8801">MDEQLLFETVRRHIVAVVPEIDPAEVTPEVSMADLGCNSIDRAEVVTLVLEDLGIDVPVPEFHGLPHIGALVELLRAHRP</sequence>
<dbReference type="Pfam" id="PF00550">
    <property type="entry name" value="PP-binding"/>
    <property type="match status" value="1"/>
</dbReference>
<proteinExistence type="predicted"/>
<gene>
    <name evidence="4" type="ORF">GCM10010430_61100</name>
</gene>
<evidence type="ECO:0000313" key="4">
    <source>
        <dbReference type="EMBL" id="GAA2267699.1"/>
    </source>
</evidence>
<protein>
    <submittedName>
        <fullName evidence="4">Acyl carrier protein</fullName>
    </submittedName>
</protein>
<evidence type="ECO:0000256" key="1">
    <source>
        <dbReference type="ARBA" id="ARBA00022450"/>
    </source>
</evidence>